<feature type="compositionally biased region" description="Low complexity" evidence="1">
    <location>
        <begin position="447"/>
        <end position="463"/>
    </location>
</feature>
<evidence type="ECO:0000256" key="1">
    <source>
        <dbReference type="SAM" id="MobiDB-lite"/>
    </source>
</evidence>
<sequence length="578" mass="64325">MLVCISTSVSSLSFPSLTESCWFDITIFLKMTSPSLCPHLVQEYFERVSDILTTYRPQILKQVEYDKISENLVLRGAVRHEEHEKIFQCSDLEGQTSQMLVVVQNRMWGLENLLASFMEEHISPWLTQEMFRAYMDHLVNPLKKQRDSQVCQCVQISNSILYRGWVKALKSLDSLILKTGTSLGFMRQSMYPQDNILAFLNEKLSEYTGGDSSSQDDLVPYGFAPNASGEVQVAELEEDDFNDLFSLSESLSIAYHANSNNGGAQQLSIEAAPTTIITENDSHHDKQVSTCTTPQPTQDENNITTAPEKSKGRPPLDPSRRRRSTDSSNTNLSEPPKASEKRLKQQQDLIARLSAPKSLSSSSNTPVRLRHSNSIDSVKLASKQRPRSAEFHRSTSASSPSPSQQSSPSTSTSTLSNVTGSSNTRPKSNKATTGKTTGFVRSKSAVPSSPKSRINKSSSKSKPTAVTKPNFKQGKISTDIEDNHDDAKRDSQSTNAEVDDVIETRIPDEQAFHKRSVSESDYVPFDPEDNEYEDEIELPAGISNLLLTNPIFGSKVSEDGTTQNFDYYQLTHFDSDDE</sequence>
<accession>A0A1D2N2C8</accession>
<dbReference type="AlphaFoldDB" id="A0A1D2N2C8"/>
<reference evidence="2 3" key="1">
    <citation type="journal article" date="2016" name="Genome Biol. Evol.">
        <title>Gene Family Evolution Reflects Adaptation to Soil Environmental Stressors in the Genome of the Collembolan Orchesella cincta.</title>
        <authorList>
            <person name="Faddeeva-Vakhrusheva A."/>
            <person name="Derks M.F."/>
            <person name="Anvar S.Y."/>
            <person name="Agamennone V."/>
            <person name="Suring W."/>
            <person name="Smit S."/>
            <person name="van Straalen N.M."/>
            <person name="Roelofs D."/>
        </authorList>
    </citation>
    <scope>NUCLEOTIDE SEQUENCE [LARGE SCALE GENOMIC DNA]</scope>
    <source>
        <tissue evidence="2">Mixed pool</tissue>
    </source>
</reference>
<name>A0A1D2N2C8_ORCCI</name>
<dbReference type="EMBL" id="LJIJ01000281">
    <property type="protein sequence ID" value="ODM99447.1"/>
    <property type="molecule type" value="Genomic_DNA"/>
</dbReference>
<evidence type="ECO:0000313" key="3">
    <source>
        <dbReference type="Proteomes" id="UP000094527"/>
    </source>
</evidence>
<comment type="caution">
    <text evidence="2">The sequence shown here is derived from an EMBL/GenBank/DDBJ whole genome shotgun (WGS) entry which is preliminary data.</text>
</comment>
<dbReference type="OrthoDB" id="10665537at2759"/>
<proteinExistence type="predicted"/>
<evidence type="ECO:0000313" key="2">
    <source>
        <dbReference type="EMBL" id="ODM99447.1"/>
    </source>
</evidence>
<feature type="compositionally biased region" description="Basic and acidic residues" evidence="1">
    <location>
        <begin position="502"/>
        <end position="518"/>
    </location>
</feature>
<feature type="compositionally biased region" description="Polar residues" evidence="1">
    <location>
        <begin position="425"/>
        <end position="436"/>
    </location>
</feature>
<dbReference type="Proteomes" id="UP000094527">
    <property type="component" value="Unassembled WGS sequence"/>
</dbReference>
<gene>
    <name evidence="2" type="ORF">Ocin01_07235</name>
</gene>
<feature type="region of interest" description="Disordered" evidence="1">
    <location>
        <begin position="280"/>
        <end position="529"/>
    </location>
</feature>
<feature type="compositionally biased region" description="Polar residues" evidence="1">
    <location>
        <begin position="288"/>
        <end position="307"/>
    </location>
</feature>
<feature type="compositionally biased region" description="Low complexity" evidence="1">
    <location>
        <begin position="394"/>
        <end position="424"/>
    </location>
</feature>
<organism evidence="2 3">
    <name type="scientific">Orchesella cincta</name>
    <name type="common">Springtail</name>
    <name type="synonym">Podura cincta</name>
    <dbReference type="NCBI Taxonomy" id="48709"/>
    <lineage>
        <taxon>Eukaryota</taxon>
        <taxon>Metazoa</taxon>
        <taxon>Ecdysozoa</taxon>
        <taxon>Arthropoda</taxon>
        <taxon>Hexapoda</taxon>
        <taxon>Collembola</taxon>
        <taxon>Entomobryomorpha</taxon>
        <taxon>Entomobryoidea</taxon>
        <taxon>Orchesellidae</taxon>
        <taxon>Orchesellinae</taxon>
        <taxon>Orchesella</taxon>
    </lineage>
</organism>
<keyword evidence="3" id="KW-1185">Reference proteome</keyword>
<protein>
    <submittedName>
        <fullName evidence="2">Uncharacterized protein</fullName>
    </submittedName>
</protein>